<keyword evidence="3" id="KW-0732">Signal</keyword>
<proteinExistence type="predicted"/>
<keyword evidence="2" id="KW-1133">Transmembrane helix</keyword>
<dbReference type="EMBL" id="NJHN03000032">
    <property type="protein sequence ID" value="KAH9423556.1"/>
    <property type="molecule type" value="Genomic_DNA"/>
</dbReference>
<feature type="compositionally biased region" description="Polar residues" evidence="1">
    <location>
        <begin position="812"/>
        <end position="856"/>
    </location>
</feature>
<feature type="chain" id="PRO_5046064678" evidence="3">
    <location>
        <begin position="25"/>
        <end position="1380"/>
    </location>
</feature>
<keyword evidence="2" id="KW-0812">Transmembrane</keyword>
<reference evidence="4 5" key="2">
    <citation type="journal article" date="2022" name="Mol. Biol. Evol.">
        <title>Comparative Genomics Reveals Insights into the Divergent Evolution of Astigmatic Mites and Household Pest Adaptations.</title>
        <authorList>
            <person name="Xiong Q."/>
            <person name="Wan A.T."/>
            <person name="Liu X."/>
            <person name="Fung C.S."/>
            <person name="Xiao X."/>
            <person name="Malainual N."/>
            <person name="Hou J."/>
            <person name="Wang L."/>
            <person name="Wang M."/>
            <person name="Yang K.Y."/>
            <person name="Cui Y."/>
            <person name="Leung E.L."/>
            <person name="Nong W."/>
            <person name="Shin S.K."/>
            <person name="Au S.W."/>
            <person name="Jeong K.Y."/>
            <person name="Chew F.T."/>
            <person name="Hui J.H."/>
            <person name="Leung T.F."/>
            <person name="Tungtrongchitr A."/>
            <person name="Zhong N."/>
            <person name="Liu Z."/>
            <person name="Tsui S.K."/>
        </authorList>
    </citation>
    <scope>NUCLEOTIDE SEQUENCE [LARGE SCALE GENOMIC DNA]</scope>
    <source>
        <strain evidence="4">Derp</strain>
    </source>
</reference>
<gene>
    <name evidence="4" type="ORF">DERP_003837</name>
</gene>
<evidence type="ECO:0000256" key="3">
    <source>
        <dbReference type="SAM" id="SignalP"/>
    </source>
</evidence>
<evidence type="ECO:0000256" key="1">
    <source>
        <dbReference type="SAM" id="MobiDB-lite"/>
    </source>
</evidence>
<feature type="region of interest" description="Disordered" evidence="1">
    <location>
        <begin position="791"/>
        <end position="873"/>
    </location>
</feature>
<dbReference type="Proteomes" id="UP000887458">
    <property type="component" value="Unassembled WGS sequence"/>
</dbReference>
<reference evidence="4 5" key="1">
    <citation type="journal article" date="2018" name="J. Allergy Clin. Immunol.">
        <title>High-quality assembly of Dermatophagoides pteronyssinus genome and transcriptome reveals a wide range of novel allergens.</title>
        <authorList>
            <person name="Liu X.Y."/>
            <person name="Yang K.Y."/>
            <person name="Wang M.Q."/>
            <person name="Kwok J.S."/>
            <person name="Zeng X."/>
            <person name="Yang Z."/>
            <person name="Xiao X.J."/>
            <person name="Lau C.P."/>
            <person name="Li Y."/>
            <person name="Huang Z.M."/>
            <person name="Ba J.G."/>
            <person name="Yim A.K."/>
            <person name="Ouyang C.Y."/>
            <person name="Ngai S.M."/>
            <person name="Chan T.F."/>
            <person name="Leung E.L."/>
            <person name="Liu L."/>
            <person name="Liu Z.G."/>
            <person name="Tsui S.K."/>
        </authorList>
    </citation>
    <scope>NUCLEOTIDE SEQUENCE [LARGE SCALE GENOMIC DNA]</scope>
    <source>
        <strain evidence="4">Derp</strain>
    </source>
</reference>
<evidence type="ECO:0000313" key="4">
    <source>
        <dbReference type="EMBL" id="KAH9423556.1"/>
    </source>
</evidence>
<comment type="caution">
    <text evidence="4">The sequence shown here is derived from an EMBL/GenBank/DDBJ whole genome shotgun (WGS) entry which is preliminary data.</text>
</comment>
<evidence type="ECO:0000256" key="2">
    <source>
        <dbReference type="SAM" id="Phobius"/>
    </source>
</evidence>
<name>A0ABQ8JLR4_DERPT</name>
<feature type="signal peptide" evidence="3">
    <location>
        <begin position="1"/>
        <end position="24"/>
    </location>
</feature>
<keyword evidence="2" id="KW-0472">Membrane</keyword>
<organism evidence="4 5">
    <name type="scientific">Dermatophagoides pteronyssinus</name>
    <name type="common">European house dust mite</name>
    <dbReference type="NCBI Taxonomy" id="6956"/>
    <lineage>
        <taxon>Eukaryota</taxon>
        <taxon>Metazoa</taxon>
        <taxon>Ecdysozoa</taxon>
        <taxon>Arthropoda</taxon>
        <taxon>Chelicerata</taxon>
        <taxon>Arachnida</taxon>
        <taxon>Acari</taxon>
        <taxon>Acariformes</taxon>
        <taxon>Sarcoptiformes</taxon>
        <taxon>Astigmata</taxon>
        <taxon>Psoroptidia</taxon>
        <taxon>Analgoidea</taxon>
        <taxon>Pyroglyphidae</taxon>
        <taxon>Dermatophagoidinae</taxon>
        <taxon>Dermatophagoides</taxon>
    </lineage>
</organism>
<feature type="region of interest" description="Disordered" evidence="1">
    <location>
        <begin position="319"/>
        <end position="350"/>
    </location>
</feature>
<evidence type="ECO:0000313" key="5">
    <source>
        <dbReference type="Proteomes" id="UP000887458"/>
    </source>
</evidence>
<feature type="transmembrane region" description="Helical" evidence="2">
    <location>
        <begin position="1100"/>
        <end position="1124"/>
    </location>
</feature>
<feature type="non-terminal residue" evidence="4">
    <location>
        <position position="1380"/>
    </location>
</feature>
<protein>
    <submittedName>
        <fullName evidence="4">Uncharacterized protein</fullName>
    </submittedName>
</protein>
<sequence length="1380" mass="158524">MYRSNMKFLYIFYLILMITPEIRTDNEVKIIAIHKDPICESLKNNNSTQFNIVAIGTTSKRLLLITKNYYVYDVPINSLDLVHDKLHLPTKPTPIRDKYPILFNSQGFRLILSARLNLDAYIINDGKNDWVFFGERLKVHYNIDTSEVFTKLVPYDKKNKVFVSSDMPRHYYSLVRVNNNLFMSIDRYDDDSDFSNMSTIQTEGAKYSICSNPQNTRIRMEKGKCRSGIPVQWPVLKGFASDGKFYLFSQKYIFILDEDVYNNQGEEYPVQKISFDSFFNCAGIIPASNVITKSCKFLLDNGGNNIVTVVPRGRRRMRSSFVNGKTGGSRRRMRSSFVNGKTGGSGFEEGRSKFKLTKMSTNIATTRSGKSMAQQISRPVMVSSRGNHRSLTGGSAHVTAHTGIDHDNNGYANTTNPNLLKRSATRIPSNERVTYVPISLSSRKMALPSNLIFPYIFNLVLMIISEIRTDNKMTTTATQKDHICERLQHNNGTQFQIMAIGTTSKTILIQQIALLSYVVAMGRTKKRVLLITKDLYVYDAPVDSFDSNRNKTYFKYLPTPMKDKYPVLYDNPLFKSIKNDMNVGIMYDSDGDWICMTTNNGKQGINYNIDTSKVHKGFVLSGEGPETLIATNEPCKSYSIQRREANENDLSLTALWLTAYKCKNGDRIINSDGIEKVTDFRLLCYDKKYVDILMIEGKKCDSDDDSRMANRDRENVFTQKGKQFYVTRIDNKNFFKCDDFYWIIAAMVLLVIIISGVYVAHRSLANRKKTRSGLERSSKISLSKSSIKVASKRSLKSKSKIEHHYLRRSRKATSPGSRTSLSGRSRKATSPGSRTSLKGRSARPTSPMSKMSSKISLNRLKRSKSRLNSISRGGSTSKLAKRILLITKDYYVYDVPINYLDHDKLYLPTKPTPIQDKYPILFKNQIFADIRTMKYKLHYNIDTSEVFGESVPSDKKNEVFVSSDKPRHYYSLVIKDNNLYMNIDRYDDDDSDFKNMSIIPTEGSKYLICSNPQNTKIRMEKEIKCRSGIPVQWPILKGFVTNNKFYLFGHSCIYIFDEAVYNNQGEKYPVKKISYDTYFLCQDEKIQTEKNREQRKQMDIIQYVYLVIMIVLFILSLSTTYVILNKWIQDDREAKRLIIKKSNKQTGSKRIISKQSYIDPSVLKQASIFPSTMKHASSSIPSAKSSIIEPVKKQVSISMSSAVMKKTLKKSELSKNWTKKMKMSKMKMHSHLIMVKYCINYQAISIKSSLFCIKLYAVPINNLHINIDRYDEVSDFSNMSIIPSVVGDYSICYNPLNTRIRMEKGKCRSGIPVQWPVLKGFASDGKFYLFGHSYIYIFDEDAYNNQGKEYPVHKISYDSYFICQDEKIPTEKNREQRKQI</sequence>
<feature type="transmembrane region" description="Helical" evidence="2">
    <location>
        <begin position="740"/>
        <end position="761"/>
    </location>
</feature>
<keyword evidence="5" id="KW-1185">Reference proteome</keyword>
<accession>A0ABQ8JLR4</accession>